<keyword evidence="2" id="KW-1185">Reference proteome</keyword>
<gene>
    <name evidence="1" type="ORF">ACFH04_03630</name>
</gene>
<protein>
    <submittedName>
        <fullName evidence="1">Uncharacterized protein</fullName>
    </submittedName>
</protein>
<evidence type="ECO:0000313" key="1">
    <source>
        <dbReference type="EMBL" id="MFC0842832.1"/>
    </source>
</evidence>
<proteinExistence type="predicted"/>
<organism evidence="1 2">
    <name type="scientific">Streptomyces noboritoensis</name>
    <dbReference type="NCBI Taxonomy" id="67337"/>
    <lineage>
        <taxon>Bacteria</taxon>
        <taxon>Bacillati</taxon>
        <taxon>Actinomycetota</taxon>
        <taxon>Actinomycetes</taxon>
        <taxon>Kitasatosporales</taxon>
        <taxon>Streptomycetaceae</taxon>
        <taxon>Streptomyces</taxon>
    </lineage>
</organism>
<dbReference type="EMBL" id="JBHMQV010000001">
    <property type="protein sequence ID" value="MFC0842832.1"/>
    <property type="molecule type" value="Genomic_DNA"/>
</dbReference>
<sequence length="44" mass="4810">MSHSSVGTSTPPACPSEMVTHMIESWTFRNGTASGSVKWRRLTT</sequence>
<name>A0ABV6TAM3_9ACTN</name>
<reference evidence="1 2" key="1">
    <citation type="submission" date="2024-09" db="EMBL/GenBank/DDBJ databases">
        <authorList>
            <person name="Sun Q."/>
            <person name="Mori K."/>
        </authorList>
    </citation>
    <scope>NUCLEOTIDE SEQUENCE [LARGE SCALE GENOMIC DNA]</scope>
    <source>
        <strain evidence="1 2">JCM 4557</strain>
    </source>
</reference>
<comment type="caution">
    <text evidence="1">The sequence shown here is derived from an EMBL/GenBank/DDBJ whole genome shotgun (WGS) entry which is preliminary data.</text>
</comment>
<evidence type="ECO:0000313" key="2">
    <source>
        <dbReference type="Proteomes" id="UP001589887"/>
    </source>
</evidence>
<dbReference type="Proteomes" id="UP001589887">
    <property type="component" value="Unassembled WGS sequence"/>
</dbReference>
<accession>A0ABV6TAM3</accession>
<dbReference type="RefSeq" id="WP_394316647.1">
    <property type="nucleotide sequence ID" value="NZ_JBHMQV010000001.1"/>
</dbReference>